<dbReference type="EMBL" id="CP133623">
    <property type="protein sequence ID" value="WMV57895.1"/>
    <property type="molecule type" value="Genomic_DNA"/>
</dbReference>
<evidence type="ECO:0000313" key="1">
    <source>
        <dbReference type="EMBL" id="WMV57895.1"/>
    </source>
</evidence>
<proteinExistence type="predicted"/>
<gene>
    <name evidence="1" type="ORF">MTR67_051280</name>
</gene>
<dbReference type="InterPro" id="IPR012337">
    <property type="entry name" value="RNaseH-like_sf"/>
</dbReference>
<dbReference type="PANTHER" id="PTHR45835:SF91">
    <property type="entry name" value="RETROTRANSPOSON, TY3-GYPSY SUBCLASS-LIKE PROTEIN"/>
    <property type="match status" value="1"/>
</dbReference>
<keyword evidence="2" id="KW-1185">Reference proteome</keyword>
<dbReference type="AlphaFoldDB" id="A0AAF0V3L5"/>
<accession>A0AAF0V3L5</accession>
<dbReference type="PANTHER" id="PTHR45835">
    <property type="entry name" value="YALI0A06105P"/>
    <property type="match status" value="1"/>
</dbReference>
<dbReference type="Proteomes" id="UP001234989">
    <property type="component" value="Chromosome 12"/>
</dbReference>
<organism evidence="1 2">
    <name type="scientific">Solanum verrucosum</name>
    <dbReference type="NCBI Taxonomy" id="315347"/>
    <lineage>
        <taxon>Eukaryota</taxon>
        <taxon>Viridiplantae</taxon>
        <taxon>Streptophyta</taxon>
        <taxon>Embryophyta</taxon>
        <taxon>Tracheophyta</taxon>
        <taxon>Spermatophyta</taxon>
        <taxon>Magnoliopsida</taxon>
        <taxon>eudicotyledons</taxon>
        <taxon>Gunneridae</taxon>
        <taxon>Pentapetalae</taxon>
        <taxon>asterids</taxon>
        <taxon>lamiids</taxon>
        <taxon>Solanales</taxon>
        <taxon>Solanaceae</taxon>
        <taxon>Solanoideae</taxon>
        <taxon>Solaneae</taxon>
        <taxon>Solanum</taxon>
    </lineage>
</organism>
<name>A0AAF0V3L5_SOLVR</name>
<evidence type="ECO:0000313" key="2">
    <source>
        <dbReference type="Proteomes" id="UP001234989"/>
    </source>
</evidence>
<evidence type="ECO:0008006" key="3">
    <source>
        <dbReference type="Google" id="ProtNLM"/>
    </source>
</evidence>
<reference evidence="1" key="1">
    <citation type="submission" date="2023-08" db="EMBL/GenBank/DDBJ databases">
        <title>A de novo genome assembly of Solanum verrucosum Schlechtendal, a Mexican diploid species geographically isolated from the other diploid A-genome species in potato relatives.</title>
        <authorList>
            <person name="Hosaka K."/>
        </authorList>
    </citation>
    <scope>NUCLEOTIDE SEQUENCE</scope>
    <source>
        <tissue evidence="1">Young leaves</tissue>
    </source>
</reference>
<protein>
    <recommendedName>
        <fullName evidence="3">Integrase catalytic domain-containing protein</fullName>
    </recommendedName>
</protein>
<dbReference type="SUPFAM" id="SSF53098">
    <property type="entry name" value="Ribonuclease H-like"/>
    <property type="match status" value="1"/>
</dbReference>
<sequence>MDFIMGLPRTRRQHDFIKVIVDRVAKFAHFLDVKTIDSVEDYKGLGTQANLSTTFPPRTNGQVERTIQTLENS</sequence>